<dbReference type="EMBL" id="FJ227128">
    <property type="protein sequence ID" value="ACO53565.1"/>
    <property type="molecule type" value="Genomic_DNA"/>
</dbReference>
<accession>C3TX23</accession>
<dbReference type="RefSeq" id="YP_002854725.1">
    <property type="nucleotide sequence ID" value="NC_012639.1"/>
</dbReference>
<keyword evidence="1" id="KW-0812">Transmembrane</keyword>
<name>C3TX23_9ABAC</name>
<dbReference type="Proteomes" id="UP000203846">
    <property type="component" value="Segment"/>
</dbReference>
<dbReference type="InterPro" id="IPR007784">
    <property type="entry name" value="PIR"/>
</dbReference>
<dbReference type="KEGG" id="vg:7804570"/>
<feature type="transmembrane region" description="Helical" evidence="1">
    <location>
        <begin position="34"/>
        <end position="56"/>
    </location>
</feature>
<evidence type="ECO:0000313" key="2">
    <source>
        <dbReference type="EMBL" id="ACO53565.1"/>
    </source>
</evidence>
<protein>
    <submittedName>
        <fullName evidence="2">Pif-1</fullName>
    </submittedName>
</protein>
<sequence length="500" mass="56931">MFRTLFSTLILVEIEFRLARRGNKIKISNNNAMYVLALFILLLFIIVVMYSLFVALNATDEPTSVELQRFENEGVQLIDPPAEIVVEGNPHECHKSLTPCVTHADCDVCREGLANCQYFDEMTVMETRDADGDVVQHTIEPGESYCMALDRDRARSCNPHTGIWLLAEAAAGFSLLCHCLTPGLVTQLNMYEDCAVAVGCQPHGRIADLNESPLRCVCDDGYVADFDATTQTPYCRPRKVRDVVYDESFFHRAPCDEGFVSIDHPALDETYRQELRLPDICVVDPCSVDPISGQRTGGRLRYYKNDAIEYKYCHCPISKQLFGVYSPFPSMIGESSSPVHNACLQPFNVSILNVHRIDYKFYWARADLDKSDDDVVAMVESRQLSHDRYRKMAYSYLEQHPNLIAVGFVLFKFSTAYDFFIRADNFVFDDLTLFEIYKYMPLSQSICFRPGPEGRCITVNPNSCIRRHNSAAVGFAETFTNSWCYLSIEDNNIRNLEQNR</sequence>
<evidence type="ECO:0000256" key="1">
    <source>
        <dbReference type="SAM" id="Phobius"/>
    </source>
</evidence>
<organism evidence="2 3">
    <name type="scientific">Euproctis pseudoconspersa nucleopolyhedrovirus</name>
    <dbReference type="NCBI Taxonomy" id="307467"/>
    <lineage>
        <taxon>Viruses</taxon>
        <taxon>Viruses incertae sedis</taxon>
        <taxon>Naldaviricetes</taxon>
        <taxon>Lefavirales</taxon>
        <taxon>Baculoviridae</taxon>
        <taxon>Alphabaculovirus</taxon>
        <taxon>Alphabaculovirus eupseudoconspersae</taxon>
    </lineage>
</organism>
<dbReference type="OrthoDB" id="1963at10239"/>
<proteinExistence type="predicted"/>
<dbReference type="Pfam" id="PF05092">
    <property type="entry name" value="PIF"/>
    <property type="match status" value="1"/>
</dbReference>
<keyword evidence="3" id="KW-1185">Reference proteome</keyword>
<keyword evidence="1" id="KW-1133">Transmembrane helix</keyword>
<reference evidence="2 3" key="1">
    <citation type="journal article" date="2009" name="Virus Genes">
        <title>Morphology and genome of Euproctis pseudoconspersa nucleopolyhedrovirus.</title>
        <authorList>
            <person name="Tang X.D."/>
            <person name="Xiao Q."/>
            <person name="Ma X.C."/>
            <person name="Zhu Z.R."/>
            <person name="Zhang C.X."/>
        </authorList>
    </citation>
    <scope>NUCLEOTIDE SEQUENCE [LARGE SCALE GENOMIC DNA]</scope>
    <source>
        <strain evidence="2 3">Hangzhou</strain>
    </source>
</reference>
<keyword evidence="1" id="KW-0472">Membrane</keyword>
<dbReference type="GeneID" id="7804570"/>
<evidence type="ECO:0000313" key="3">
    <source>
        <dbReference type="Proteomes" id="UP000203846"/>
    </source>
</evidence>